<comment type="caution">
    <text evidence="2">The sequence shown here is derived from an EMBL/GenBank/DDBJ whole genome shotgun (WGS) entry which is preliminary data.</text>
</comment>
<feature type="transmembrane region" description="Helical" evidence="1">
    <location>
        <begin position="12"/>
        <end position="37"/>
    </location>
</feature>
<keyword evidence="1" id="KW-1133">Transmembrane helix</keyword>
<dbReference type="RefSeq" id="WP_334483598.1">
    <property type="nucleotide sequence ID" value="NZ_JAZHRV010000001.1"/>
</dbReference>
<organism evidence="2 3">
    <name type="scientific">Bradyrhizobium algeriense</name>
    <dbReference type="NCBI Taxonomy" id="634784"/>
    <lineage>
        <taxon>Bacteria</taxon>
        <taxon>Pseudomonadati</taxon>
        <taxon>Pseudomonadota</taxon>
        <taxon>Alphaproteobacteria</taxon>
        <taxon>Hyphomicrobiales</taxon>
        <taxon>Nitrobacteraceae</taxon>
        <taxon>Bradyrhizobium</taxon>
    </lineage>
</organism>
<evidence type="ECO:0008006" key="4">
    <source>
        <dbReference type="Google" id="ProtNLM"/>
    </source>
</evidence>
<proteinExistence type="predicted"/>
<feature type="transmembrane region" description="Helical" evidence="1">
    <location>
        <begin position="164"/>
        <end position="187"/>
    </location>
</feature>
<feature type="transmembrane region" description="Helical" evidence="1">
    <location>
        <begin position="300"/>
        <end position="329"/>
    </location>
</feature>
<accession>A0ABU8BG26</accession>
<reference evidence="2 3" key="1">
    <citation type="submission" date="2024-02" db="EMBL/GenBank/DDBJ databases">
        <title>Adaptive strategies in a cosmopolitan and abundant soil bacterium.</title>
        <authorList>
            <person name="Carini P."/>
        </authorList>
    </citation>
    <scope>NUCLEOTIDE SEQUENCE [LARGE SCALE GENOMIC DNA]</scope>
    <source>
        <strain evidence="2 3">AZCC 1608</strain>
    </source>
</reference>
<feature type="transmembrane region" description="Helical" evidence="1">
    <location>
        <begin position="225"/>
        <end position="243"/>
    </location>
</feature>
<protein>
    <recommendedName>
        <fullName evidence="4">O-antigen ligase family protein</fullName>
    </recommendedName>
</protein>
<name>A0ABU8BG26_9BRAD</name>
<feature type="transmembrane region" description="Helical" evidence="1">
    <location>
        <begin position="139"/>
        <end position="157"/>
    </location>
</feature>
<dbReference type="Proteomes" id="UP001364224">
    <property type="component" value="Unassembled WGS sequence"/>
</dbReference>
<keyword evidence="1" id="KW-0472">Membrane</keyword>
<gene>
    <name evidence="2" type="ORF">V1286_004949</name>
</gene>
<feature type="transmembrane region" description="Helical" evidence="1">
    <location>
        <begin position="419"/>
        <end position="444"/>
    </location>
</feature>
<sequence>MTIEIIGIGTILAGLWVLWQGPIAAFWVMALATLLGAAAAFKVPALGDASVPPVVVVAIFLAMTFALRLRLRTAALESLAPAGPGFWVLLFTIYAVATAFFMPRLFQGLTYAYSLARNDADIGIVSLPLKPRAANATQAFYLIADLGCFMSTWALMVRDQARGITNALIVCAVVLLASAVADVATHYTDTGFLLSWLRNANYRMLESGEIGGFKRIVGTFTEAGAFGYAALGFHAFTLSLWLYGFRTRITGSLALLLAVSLLLSTSTTAYGSLAMFSSLMLVGALVKLANGQATGRDCSYLFIVSMIPFLLLVVILFVPSIWSAVAGLYDAAVFNKLASQSGIERMRWNYFALQNFWDTSGFGAGLGSVRASSFVVALLANTGVLGLLLFVVTLASVFTMGRPISFEDVVARAGLHACLALFGSACISAGSVDLGFLFFIFFALAASGRQLRERAAPALVKSNPLIAVGHFTLQGRGS</sequence>
<evidence type="ECO:0000313" key="2">
    <source>
        <dbReference type="EMBL" id="MEH2557420.1"/>
    </source>
</evidence>
<keyword evidence="3" id="KW-1185">Reference proteome</keyword>
<keyword evidence="1" id="KW-0812">Transmembrane</keyword>
<feature type="transmembrane region" description="Helical" evidence="1">
    <location>
        <begin position="255"/>
        <end position="280"/>
    </location>
</feature>
<feature type="transmembrane region" description="Helical" evidence="1">
    <location>
        <begin position="79"/>
        <end position="102"/>
    </location>
</feature>
<evidence type="ECO:0000313" key="3">
    <source>
        <dbReference type="Proteomes" id="UP001364224"/>
    </source>
</evidence>
<feature type="transmembrane region" description="Helical" evidence="1">
    <location>
        <begin position="374"/>
        <end position="399"/>
    </location>
</feature>
<feature type="transmembrane region" description="Helical" evidence="1">
    <location>
        <begin position="49"/>
        <end position="67"/>
    </location>
</feature>
<dbReference type="EMBL" id="JAZHRV010000001">
    <property type="protein sequence ID" value="MEH2557420.1"/>
    <property type="molecule type" value="Genomic_DNA"/>
</dbReference>
<evidence type="ECO:0000256" key="1">
    <source>
        <dbReference type="SAM" id="Phobius"/>
    </source>
</evidence>